<dbReference type="EMBL" id="KE346359">
    <property type="protein sequence ID" value="EXC35450.1"/>
    <property type="molecule type" value="Genomic_DNA"/>
</dbReference>
<evidence type="ECO:0000313" key="3">
    <source>
        <dbReference type="Proteomes" id="UP000030645"/>
    </source>
</evidence>
<evidence type="ECO:0000256" key="1">
    <source>
        <dbReference type="SAM" id="Phobius"/>
    </source>
</evidence>
<dbReference type="AlphaFoldDB" id="W9T0Z6"/>
<gene>
    <name evidence="2" type="ORF">L484_026757</name>
</gene>
<feature type="transmembrane region" description="Helical" evidence="1">
    <location>
        <begin position="40"/>
        <end position="62"/>
    </location>
</feature>
<proteinExistence type="predicted"/>
<keyword evidence="1" id="KW-0812">Transmembrane</keyword>
<evidence type="ECO:0000313" key="2">
    <source>
        <dbReference type="EMBL" id="EXC35450.1"/>
    </source>
</evidence>
<sequence length="163" mass="18855">MVGFGGWASDFAMPHVFLRWLVTVAAVRNYLSCDQADDTVTVAMSTHAVICWCCYLLIAYLRAPSRISSFEKFRRFFFSLPEFRIWCSTAMALNVAIVTAFSLPKEEVVLAVPCYIVGFYAWLFYLAFKEFRSRRGRPTDENNDQALKYLELHTPLDSIMRNY</sequence>
<reference evidence="3" key="1">
    <citation type="submission" date="2013-01" db="EMBL/GenBank/DDBJ databases">
        <title>Draft Genome Sequence of a Mulberry Tree, Morus notabilis C.K. Schneid.</title>
        <authorList>
            <person name="He N."/>
            <person name="Zhao S."/>
        </authorList>
    </citation>
    <scope>NUCLEOTIDE SEQUENCE</scope>
</reference>
<feature type="transmembrane region" description="Helical" evidence="1">
    <location>
        <begin position="83"/>
        <end position="103"/>
    </location>
</feature>
<keyword evidence="3" id="KW-1185">Reference proteome</keyword>
<accession>W9T0Z6</accession>
<keyword evidence="1" id="KW-0472">Membrane</keyword>
<keyword evidence="1" id="KW-1133">Transmembrane helix</keyword>
<feature type="transmembrane region" description="Helical" evidence="1">
    <location>
        <begin position="109"/>
        <end position="128"/>
    </location>
</feature>
<protein>
    <submittedName>
        <fullName evidence="2">Uncharacterized protein</fullName>
    </submittedName>
</protein>
<organism evidence="2 3">
    <name type="scientific">Morus notabilis</name>
    <dbReference type="NCBI Taxonomy" id="981085"/>
    <lineage>
        <taxon>Eukaryota</taxon>
        <taxon>Viridiplantae</taxon>
        <taxon>Streptophyta</taxon>
        <taxon>Embryophyta</taxon>
        <taxon>Tracheophyta</taxon>
        <taxon>Spermatophyta</taxon>
        <taxon>Magnoliopsida</taxon>
        <taxon>eudicotyledons</taxon>
        <taxon>Gunneridae</taxon>
        <taxon>Pentapetalae</taxon>
        <taxon>rosids</taxon>
        <taxon>fabids</taxon>
        <taxon>Rosales</taxon>
        <taxon>Moraceae</taxon>
        <taxon>Moreae</taxon>
        <taxon>Morus</taxon>
    </lineage>
</organism>
<dbReference type="Proteomes" id="UP000030645">
    <property type="component" value="Unassembled WGS sequence"/>
</dbReference>
<name>W9T0Z6_9ROSA</name>